<dbReference type="GO" id="GO:0005524">
    <property type="term" value="F:ATP binding"/>
    <property type="evidence" value="ECO:0007669"/>
    <property type="project" value="UniProtKB-KW"/>
</dbReference>
<reference evidence="8 9" key="1">
    <citation type="submission" date="2018-12" db="EMBL/GenBank/DDBJ databases">
        <authorList>
            <person name="Yu L."/>
        </authorList>
    </citation>
    <scope>NUCLEOTIDE SEQUENCE [LARGE SCALE GENOMIC DNA]</scope>
    <source>
        <strain evidence="8 9">HAW-EB5</strain>
    </source>
</reference>
<dbReference type="Proteomes" id="UP000282060">
    <property type="component" value="Unassembled WGS sequence"/>
</dbReference>
<dbReference type="InterPro" id="IPR045851">
    <property type="entry name" value="AMP-bd_C_sf"/>
</dbReference>
<organism evidence="8 9">
    <name type="scientific">Shewanella atlantica</name>
    <dbReference type="NCBI Taxonomy" id="271099"/>
    <lineage>
        <taxon>Bacteria</taxon>
        <taxon>Pseudomonadati</taxon>
        <taxon>Pseudomonadota</taxon>
        <taxon>Gammaproteobacteria</taxon>
        <taxon>Alteromonadales</taxon>
        <taxon>Shewanellaceae</taxon>
        <taxon>Shewanella</taxon>
    </lineage>
</organism>
<comment type="caution">
    <text evidence="8">The sequence shown here is derived from an EMBL/GenBank/DDBJ whole genome shotgun (WGS) entry which is preliminary data.</text>
</comment>
<evidence type="ECO:0000256" key="3">
    <source>
        <dbReference type="ARBA" id="ARBA00022741"/>
    </source>
</evidence>
<evidence type="ECO:0000313" key="9">
    <source>
        <dbReference type="Proteomes" id="UP000282060"/>
    </source>
</evidence>
<dbReference type="Pfam" id="PF00501">
    <property type="entry name" value="AMP-binding"/>
    <property type="match status" value="1"/>
</dbReference>
<dbReference type="InterPro" id="IPR000873">
    <property type="entry name" value="AMP-dep_synth/lig_dom"/>
</dbReference>
<evidence type="ECO:0000256" key="4">
    <source>
        <dbReference type="ARBA" id="ARBA00022840"/>
    </source>
</evidence>
<dbReference type="GO" id="GO:0006085">
    <property type="term" value="P:acetyl-CoA biosynthetic process"/>
    <property type="evidence" value="ECO:0007669"/>
    <property type="project" value="TreeGrafter"/>
</dbReference>
<keyword evidence="4" id="KW-0067">ATP-binding</keyword>
<keyword evidence="3" id="KW-0547">Nucleotide-binding</keyword>
<dbReference type="Gene3D" id="3.40.50.12780">
    <property type="entry name" value="N-terminal domain of ligase-like"/>
    <property type="match status" value="1"/>
</dbReference>
<dbReference type="OrthoDB" id="9803968at2"/>
<keyword evidence="5" id="KW-0007">Acetylation</keyword>
<keyword evidence="2 8" id="KW-0436">Ligase</keyword>
<proteinExistence type="predicted"/>
<dbReference type="PROSITE" id="PS00455">
    <property type="entry name" value="AMP_BINDING"/>
    <property type="match status" value="1"/>
</dbReference>
<protein>
    <recommendedName>
        <fullName evidence="1">acetate--CoA ligase</fullName>
        <ecNumber evidence="1">6.2.1.1</ecNumber>
    </recommendedName>
</protein>
<dbReference type="PANTHER" id="PTHR24095">
    <property type="entry name" value="ACETYL-COENZYME A SYNTHETASE"/>
    <property type="match status" value="1"/>
</dbReference>
<dbReference type="AlphaFoldDB" id="A0A431WE19"/>
<name>A0A431WE19_9GAMM</name>
<feature type="domain" description="AMP-binding enzyme C-terminal" evidence="7">
    <location>
        <begin position="481"/>
        <end position="563"/>
    </location>
</feature>
<gene>
    <name evidence="8" type="primary">acsA</name>
    <name evidence="8" type="ORF">EKG39_07460</name>
</gene>
<dbReference type="GO" id="GO:0005829">
    <property type="term" value="C:cytosol"/>
    <property type="evidence" value="ECO:0007669"/>
    <property type="project" value="TreeGrafter"/>
</dbReference>
<dbReference type="EC" id="6.2.1.1" evidence="1"/>
<dbReference type="Gene3D" id="3.30.300.30">
    <property type="match status" value="1"/>
</dbReference>
<dbReference type="InterPro" id="IPR042099">
    <property type="entry name" value="ANL_N_sf"/>
</dbReference>
<dbReference type="SUPFAM" id="SSF56801">
    <property type="entry name" value="Acetyl-CoA synthetase-like"/>
    <property type="match status" value="1"/>
</dbReference>
<dbReference type="GO" id="GO:0003987">
    <property type="term" value="F:acetate-CoA ligase activity"/>
    <property type="evidence" value="ECO:0007669"/>
    <property type="project" value="UniProtKB-EC"/>
</dbReference>
<dbReference type="RefSeq" id="WP_126505105.1">
    <property type="nucleotide sequence ID" value="NZ_RXNV01000002.1"/>
</dbReference>
<evidence type="ECO:0000313" key="8">
    <source>
        <dbReference type="EMBL" id="RTR33551.1"/>
    </source>
</evidence>
<evidence type="ECO:0000259" key="7">
    <source>
        <dbReference type="Pfam" id="PF13193"/>
    </source>
</evidence>
<evidence type="ECO:0000259" key="6">
    <source>
        <dbReference type="Pfam" id="PF00501"/>
    </source>
</evidence>
<dbReference type="NCBIfam" id="NF003313">
    <property type="entry name" value="PRK04319.1"/>
    <property type="match status" value="1"/>
</dbReference>
<dbReference type="PANTHER" id="PTHR24095:SF14">
    <property type="entry name" value="ACETYL-COENZYME A SYNTHETASE 1"/>
    <property type="match status" value="1"/>
</dbReference>
<evidence type="ECO:0000256" key="1">
    <source>
        <dbReference type="ARBA" id="ARBA00013275"/>
    </source>
</evidence>
<evidence type="ECO:0000256" key="2">
    <source>
        <dbReference type="ARBA" id="ARBA00022598"/>
    </source>
</evidence>
<dbReference type="Pfam" id="PF13193">
    <property type="entry name" value="AMP-binding_C"/>
    <property type="match status" value="1"/>
</dbReference>
<evidence type="ECO:0000256" key="5">
    <source>
        <dbReference type="ARBA" id="ARBA00022990"/>
    </source>
</evidence>
<accession>A0A431WE19</accession>
<dbReference type="InterPro" id="IPR020845">
    <property type="entry name" value="AMP-binding_CS"/>
</dbReference>
<dbReference type="InterPro" id="IPR025110">
    <property type="entry name" value="AMP-bd_C"/>
</dbReference>
<sequence length="589" mass="66189">MTETIIDKSPRRQAKSNLTDYHECYTSFCSEPPSAVSDISHRERINIAYEAVDRHLNTEIEKKLALRWLSKQGETMDFSYRDLAEQTSCFASVLHRLGFERGDRVFSLAGRLPLLYISALGTLKSGCVFTPLFSAFGPEPIRSRMEIGEANVLITTMSLYRKKVASWWHELPYLKAILLIDGSGELDEGCYALPELMSQGDPHYPCANTQKDEMALLHFTSGTTGKPKGVIHVHQAVEEHKLSAYYALDLHPSDIYWCTADPGWVTGTSYGIVAPLCMGATMIVDEAEFEVERWYRILQEQHITVWYTAPTAIRMLMRAGSEVRQGYDLSALRFIASVGEPLNPEAVIWGEKTLGLPFHDNWWQTETGAIMIANYASQAIKPGSMGQPLPGITAGIVKRNEQGDVEEVHKPMETGELALKQGWPSMFRGYLHQSERYERCFNHGWYLSGDLAMRDEQGYYWFVGRVDDLIKSSGHLIGPFEVESALMEHESVAEAGVIGIPDELTGEMVKAYVALKPNVEQTEQTLEALQKELKGFARKRLGAAVAPKEIVFRQNLPKTRSGKIMRRLLKARELGLPEGDISTLESDEQ</sequence>
<feature type="domain" description="AMP-dependent synthetase/ligase" evidence="6">
    <location>
        <begin position="63"/>
        <end position="431"/>
    </location>
</feature>
<keyword evidence="9" id="KW-1185">Reference proteome</keyword>
<dbReference type="EMBL" id="RXNV01000002">
    <property type="protein sequence ID" value="RTR33551.1"/>
    <property type="molecule type" value="Genomic_DNA"/>
</dbReference>